<accession>E1YK33</accession>
<dbReference type="Gene3D" id="2.40.160.50">
    <property type="entry name" value="membrane protein fhac: a member of the omp85/tpsb transporter family"/>
    <property type="match status" value="1"/>
</dbReference>
<sequence>MIFLLGTVLIFALLFKLAVSSVYAGENEDAVKFEIRGFEIEGNTLLKVDELKNVVKDFAGPGKTSDDVEKARDSLEKLYHKAGYPTVLVNIPEQTLDNGLVRLVVLESKIGKVKVTGNRYFTMEKIFRGLPSFRPGEILYIPGAQGELAKINRNKDFKVAPVLTPGREPGTVDVELQVKDRLPLHGSLELNNRNTHDTTDLRLNGMISFDNLWQKEHSISLQYQTSPQELSEVEVFAASYVLPVPWKDGDIFALYGVLSDSETAFGEGFNVIGKGKLFGARYVSPLPPSDLYSHNITIGLDYKDFDESLGYNTTSGDEPVKTPLTYLPLSFAYSGSSPDTQGITQISASFNMVFRGLVTDRREFEDKRYKASGNYLYARAGIERSQKLPLSLGLFIKLDGQIANQPLPSNEQYSAGGMESVRGYKESEVLGDNAIHGIAQISGPDLSGILGFREEFGFLPYLFYDYANVKTQDSLPGQDGEATIHGAGVGMRGNITRFLEYELDWAVALKGTDKTNAGESQIYFKMKGLF</sequence>
<keyword evidence="3" id="KW-0998">Cell outer membrane</keyword>
<dbReference type="GO" id="GO:0008320">
    <property type="term" value="F:protein transmembrane transporter activity"/>
    <property type="evidence" value="ECO:0007669"/>
    <property type="project" value="TreeGrafter"/>
</dbReference>
<protein>
    <recommendedName>
        <fullName evidence="8">POTRA domain-containing protein</fullName>
    </recommendedName>
</protein>
<keyword evidence="2" id="KW-0812">Transmembrane</keyword>
<dbReference type="InterPro" id="IPR013686">
    <property type="entry name" value="Polypept-transport_assoc_ShlB"/>
</dbReference>
<keyword evidence="1" id="KW-0472">Membrane</keyword>
<dbReference type="Pfam" id="PF08479">
    <property type="entry name" value="POTRA_2"/>
    <property type="match status" value="1"/>
</dbReference>
<proteinExistence type="predicted"/>
<dbReference type="Pfam" id="PF03865">
    <property type="entry name" value="ShlB"/>
    <property type="match status" value="1"/>
</dbReference>
<keyword evidence="1" id="KW-1134">Transmembrane beta strand</keyword>
<gene>
    <name evidence="7" type="ORF">N47_E51490</name>
</gene>
<evidence type="ECO:0000256" key="2">
    <source>
        <dbReference type="ARBA" id="ARBA00022692"/>
    </source>
</evidence>
<evidence type="ECO:0000259" key="6">
    <source>
        <dbReference type="Pfam" id="PF08479"/>
    </source>
</evidence>
<dbReference type="GO" id="GO:0046819">
    <property type="term" value="P:protein secretion by the type V secretion system"/>
    <property type="evidence" value="ECO:0007669"/>
    <property type="project" value="TreeGrafter"/>
</dbReference>
<dbReference type="PANTHER" id="PTHR34597:SF6">
    <property type="entry name" value="BLR6126 PROTEIN"/>
    <property type="match status" value="1"/>
</dbReference>
<dbReference type="Gene3D" id="3.10.20.310">
    <property type="entry name" value="membrane protein fhac"/>
    <property type="match status" value="1"/>
</dbReference>
<dbReference type="GO" id="GO:0098046">
    <property type="term" value="C:type V protein secretion system complex"/>
    <property type="evidence" value="ECO:0007669"/>
    <property type="project" value="TreeGrafter"/>
</dbReference>
<dbReference type="AlphaFoldDB" id="E1YK33"/>
<feature type="chain" id="PRO_5003155138" description="POTRA domain-containing protein" evidence="4">
    <location>
        <begin position="25"/>
        <end position="530"/>
    </location>
</feature>
<evidence type="ECO:0008006" key="8">
    <source>
        <dbReference type="Google" id="ProtNLM"/>
    </source>
</evidence>
<dbReference type="PANTHER" id="PTHR34597">
    <property type="entry name" value="SLR1661 PROTEIN"/>
    <property type="match status" value="1"/>
</dbReference>
<evidence type="ECO:0000256" key="4">
    <source>
        <dbReference type="SAM" id="SignalP"/>
    </source>
</evidence>
<evidence type="ECO:0000256" key="3">
    <source>
        <dbReference type="ARBA" id="ARBA00023237"/>
    </source>
</evidence>
<evidence type="ECO:0000313" key="7">
    <source>
        <dbReference type="EMBL" id="CBX31637.1"/>
    </source>
</evidence>
<dbReference type="EMBL" id="FR695877">
    <property type="protein sequence ID" value="CBX31637.1"/>
    <property type="molecule type" value="Genomic_DNA"/>
</dbReference>
<feature type="domain" description="Polypeptide-transport-associated ShlB-type" evidence="6">
    <location>
        <begin position="33"/>
        <end position="107"/>
    </location>
</feature>
<feature type="domain" description="Haemolysin activator HlyB C-terminal" evidence="5">
    <location>
        <begin position="396"/>
        <end position="493"/>
    </location>
</feature>
<dbReference type="InterPro" id="IPR005565">
    <property type="entry name" value="Hemolysn_activator_HlyB_C"/>
</dbReference>
<keyword evidence="4" id="KW-0732">Signal</keyword>
<feature type="signal peptide" evidence="4">
    <location>
        <begin position="1"/>
        <end position="24"/>
    </location>
</feature>
<evidence type="ECO:0000256" key="1">
    <source>
        <dbReference type="ARBA" id="ARBA00022452"/>
    </source>
</evidence>
<organism evidence="7">
    <name type="scientific">uncultured Desulfobacterium sp</name>
    <dbReference type="NCBI Taxonomy" id="201089"/>
    <lineage>
        <taxon>Bacteria</taxon>
        <taxon>Pseudomonadati</taxon>
        <taxon>Thermodesulfobacteriota</taxon>
        <taxon>Desulfobacteria</taxon>
        <taxon>Desulfobacterales</taxon>
        <taxon>Desulfobacteriaceae</taxon>
        <taxon>Desulfobacterium</taxon>
        <taxon>environmental samples</taxon>
    </lineage>
</organism>
<reference evidence="7" key="1">
    <citation type="journal article" date="2011" name="Environ. Microbiol.">
        <title>Genomic insights into the metabolic potential of the polycyclic aromatic hydrocarbon degrading sulfate-reducing Deltaproteobacterium N47.</title>
        <authorList>
            <person name="Bergmann F."/>
            <person name="Selesi D."/>
            <person name="Weinmaier T."/>
            <person name="Tischler P."/>
            <person name="Rattei T."/>
            <person name="Meckenstock R.U."/>
        </authorList>
    </citation>
    <scope>NUCLEOTIDE SEQUENCE</scope>
</reference>
<dbReference type="InterPro" id="IPR051544">
    <property type="entry name" value="TPS_OM_transporter"/>
</dbReference>
<evidence type="ECO:0000259" key="5">
    <source>
        <dbReference type="Pfam" id="PF03865"/>
    </source>
</evidence>
<name>E1YK33_9BACT</name>